<keyword evidence="3" id="KW-1185">Reference proteome</keyword>
<organism evidence="2 3">
    <name type="scientific">Liparis tanakae</name>
    <name type="common">Tanaka's snailfish</name>
    <dbReference type="NCBI Taxonomy" id="230148"/>
    <lineage>
        <taxon>Eukaryota</taxon>
        <taxon>Metazoa</taxon>
        <taxon>Chordata</taxon>
        <taxon>Craniata</taxon>
        <taxon>Vertebrata</taxon>
        <taxon>Euteleostomi</taxon>
        <taxon>Actinopterygii</taxon>
        <taxon>Neopterygii</taxon>
        <taxon>Teleostei</taxon>
        <taxon>Neoteleostei</taxon>
        <taxon>Acanthomorphata</taxon>
        <taxon>Eupercaria</taxon>
        <taxon>Perciformes</taxon>
        <taxon>Cottioidei</taxon>
        <taxon>Cottales</taxon>
        <taxon>Liparidae</taxon>
        <taxon>Liparis</taxon>
    </lineage>
</organism>
<dbReference type="EMBL" id="SRLO01000374">
    <property type="protein sequence ID" value="TNN58629.1"/>
    <property type="molecule type" value="Genomic_DNA"/>
</dbReference>
<evidence type="ECO:0000313" key="2">
    <source>
        <dbReference type="EMBL" id="TNN58629.1"/>
    </source>
</evidence>
<evidence type="ECO:0000313" key="3">
    <source>
        <dbReference type="Proteomes" id="UP000314294"/>
    </source>
</evidence>
<dbReference type="AlphaFoldDB" id="A0A4Z2GYT9"/>
<feature type="region of interest" description="Disordered" evidence="1">
    <location>
        <begin position="1"/>
        <end position="40"/>
    </location>
</feature>
<accession>A0A4Z2GYT9</accession>
<name>A0A4Z2GYT9_9TELE</name>
<sequence>MNIRATGRTALRRADSASGGQPQELSAPSRRDVTKLPTAGAPDEVDLALSKLTSSLLFSRALAVKHILKPSVTTLGGQGCSPLHACTL</sequence>
<proteinExistence type="predicted"/>
<gene>
    <name evidence="2" type="ORF">EYF80_031132</name>
</gene>
<reference evidence="2 3" key="1">
    <citation type="submission" date="2019-03" db="EMBL/GenBank/DDBJ databases">
        <title>First draft genome of Liparis tanakae, snailfish: a comprehensive survey of snailfish specific genes.</title>
        <authorList>
            <person name="Kim W."/>
            <person name="Song I."/>
            <person name="Jeong J.-H."/>
            <person name="Kim D."/>
            <person name="Kim S."/>
            <person name="Ryu S."/>
            <person name="Song J.Y."/>
            <person name="Lee S.K."/>
        </authorList>
    </citation>
    <scope>NUCLEOTIDE SEQUENCE [LARGE SCALE GENOMIC DNA]</scope>
    <source>
        <tissue evidence="2">Muscle</tissue>
    </source>
</reference>
<dbReference type="Proteomes" id="UP000314294">
    <property type="component" value="Unassembled WGS sequence"/>
</dbReference>
<comment type="caution">
    <text evidence="2">The sequence shown here is derived from an EMBL/GenBank/DDBJ whole genome shotgun (WGS) entry which is preliminary data.</text>
</comment>
<protein>
    <submittedName>
        <fullName evidence="2">Uncharacterized protein</fullName>
    </submittedName>
</protein>
<evidence type="ECO:0000256" key="1">
    <source>
        <dbReference type="SAM" id="MobiDB-lite"/>
    </source>
</evidence>